<feature type="chain" id="PRO_5015461896" description="Amidohydrolase" evidence="2">
    <location>
        <begin position="28"/>
        <end position="345"/>
    </location>
</feature>
<dbReference type="InterPro" id="IPR011042">
    <property type="entry name" value="6-blade_b-propeller_TolB-like"/>
</dbReference>
<dbReference type="InterPro" id="IPR011659">
    <property type="entry name" value="WD40"/>
</dbReference>
<evidence type="ECO:0000313" key="3">
    <source>
        <dbReference type="EMBL" id="PPU89536.1"/>
    </source>
</evidence>
<dbReference type="Proteomes" id="UP000239939">
    <property type="component" value="Unassembled WGS sequence"/>
</dbReference>
<keyword evidence="4" id="KW-1185">Reference proteome</keyword>
<dbReference type="PANTHER" id="PTHR36842">
    <property type="entry name" value="PROTEIN TOLB HOMOLOG"/>
    <property type="match status" value="1"/>
</dbReference>
<dbReference type="SUPFAM" id="SSF69304">
    <property type="entry name" value="Tricorn protease N-terminal domain"/>
    <property type="match status" value="1"/>
</dbReference>
<reference evidence="4" key="1">
    <citation type="submission" date="2016-08" db="EMBL/GenBank/DDBJ databases">
        <authorList>
            <person name="Merda D."/>
            <person name="Briand M."/>
            <person name="Taghouti G."/>
            <person name="Carrere S."/>
            <person name="Gouzy J."/>
            <person name="Portier P."/>
            <person name="Jacques M.-A."/>
            <person name="Fischer-Le Saux M."/>
        </authorList>
    </citation>
    <scope>NUCLEOTIDE SEQUENCE [LARGE SCALE GENOMIC DNA]</scope>
    <source>
        <strain evidence="4">CFBP1817</strain>
    </source>
</reference>
<dbReference type="OrthoDB" id="626010at2"/>
<dbReference type="EMBL" id="MDEJ01000140">
    <property type="protein sequence ID" value="PPU89536.1"/>
    <property type="molecule type" value="Genomic_DNA"/>
</dbReference>
<dbReference type="AlphaFoldDB" id="A0A2S7EH67"/>
<evidence type="ECO:0000313" key="4">
    <source>
        <dbReference type="Proteomes" id="UP000239939"/>
    </source>
</evidence>
<accession>A0A2S7EH67</accession>
<protein>
    <recommendedName>
        <fullName evidence="5">Amidohydrolase</fullName>
    </recommendedName>
</protein>
<evidence type="ECO:0008006" key="5">
    <source>
        <dbReference type="Google" id="ProtNLM"/>
    </source>
</evidence>
<dbReference type="Gene3D" id="2.120.10.30">
    <property type="entry name" value="TolB, C-terminal domain"/>
    <property type="match status" value="2"/>
</dbReference>
<comment type="similarity">
    <text evidence="1">Belongs to the TolB family.</text>
</comment>
<dbReference type="RefSeq" id="WP_128418074.1">
    <property type="nucleotide sequence ID" value="NZ_MDEJ01000140.1"/>
</dbReference>
<name>A0A2S7EH67_9XANT</name>
<comment type="caution">
    <text evidence="3">The sequence shown here is derived from an EMBL/GenBank/DDBJ whole genome shotgun (WGS) entry which is preliminary data.</text>
</comment>
<gene>
    <name evidence="3" type="ORF">XpopCFBP1817_17130</name>
</gene>
<sequence>MKERGVRQWFGLGLMGCLSIAAAAALAHDPAEHLPQPWLADAAGAAATPTVPRPQQAPGQTLPLQATRRIAFETDESTWMGLDVSPRDGRLVFDLLGDMYTLDAAGGRAKAISGGLGFDSQPTFSPDGHWIAFVSDRSGAENLWRMRPDGRDAQQLTFGDDDTVLVSPAWTPDGSALYASRFRWSVNDYELWRHGLDGSERLVAPVRAEGAGSDQSTLGAVVSPYGRQLYAARRSGDKDSAELDLWSIVRRDLAIGKEETVLPVPGVAGRRPFPGPYFSPRLSPDGKQLAYATRQQGQTGLRLRTLATGEDRWIAFPIAHDRARRRAGRIWYRAMPSLAMDVRCC</sequence>
<organism evidence="3 4">
    <name type="scientific">Xanthomonas populi</name>
    <dbReference type="NCBI Taxonomy" id="53414"/>
    <lineage>
        <taxon>Bacteria</taxon>
        <taxon>Pseudomonadati</taxon>
        <taxon>Pseudomonadota</taxon>
        <taxon>Gammaproteobacteria</taxon>
        <taxon>Lysobacterales</taxon>
        <taxon>Lysobacteraceae</taxon>
        <taxon>Xanthomonas</taxon>
    </lineage>
</organism>
<evidence type="ECO:0000256" key="1">
    <source>
        <dbReference type="ARBA" id="ARBA00009820"/>
    </source>
</evidence>
<dbReference type="Pfam" id="PF07676">
    <property type="entry name" value="PD40"/>
    <property type="match status" value="2"/>
</dbReference>
<evidence type="ECO:0000256" key="2">
    <source>
        <dbReference type="SAM" id="SignalP"/>
    </source>
</evidence>
<keyword evidence="2" id="KW-0732">Signal</keyword>
<feature type="signal peptide" evidence="2">
    <location>
        <begin position="1"/>
        <end position="27"/>
    </location>
</feature>
<dbReference type="PANTHER" id="PTHR36842:SF1">
    <property type="entry name" value="PROTEIN TOLB"/>
    <property type="match status" value="1"/>
</dbReference>
<proteinExistence type="inferred from homology"/>